<gene>
    <name evidence="2" type="ORF">EV702DRAFT_1048902</name>
</gene>
<proteinExistence type="predicted"/>
<accession>A0A9P6ZMC5</accession>
<evidence type="ECO:0000256" key="1">
    <source>
        <dbReference type="SAM" id="MobiDB-lite"/>
    </source>
</evidence>
<organism evidence="2 3">
    <name type="scientific">Suillus placidus</name>
    <dbReference type="NCBI Taxonomy" id="48579"/>
    <lineage>
        <taxon>Eukaryota</taxon>
        <taxon>Fungi</taxon>
        <taxon>Dikarya</taxon>
        <taxon>Basidiomycota</taxon>
        <taxon>Agaricomycotina</taxon>
        <taxon>Agaricomycetes</taxon>
        <taxon>Agaricomycetidae</taxon>
        <taxon>Boletales</taxon>
        <taxon>Suillineae</taxon>
        <taxon>Suillaceae</taxon>
        <taxon>Suillus</taxon>
    </lineage>
</organism>
<sequence length="279" mass="30472">MKVNDKDQWWGKGARSGTMELPEGRSKVFNGPWTELLVRSREVQAPFSIFQVTMILLFTLTDLLGYYHCSVIRLLAPCTKQAPNNEIDASDIVFYNDPDNNVPLPQVPSSAQSTVKDAFSVLLKAGCIPALVAAGSRCSTHTSKPSAHVWDADNMATASSSRKHPLSDITDPPAPKKATMRFLSPLDFNDKDEGNNEGVPSSPLPKKSPCMMRLFCTQMAMTTMTKPNLGMEMPLRQFPKVNVQQISVPYSLTPQMGGSATCARPLVNLATSTHSMVAP</sequence>
<reference evidence="2" key="1">
    <citation type="journal article" date="2020" name="New Phytol.">
        <title>Comparative genomics reveals dynamic genome evolution in host specialist ectomycorrhizal fungi.</title>
        <authorList>
            <person name="Lofgren L.A."/>
            <person name="Nguyen N.H."/>
            <person name="Vilgalys R."/>
            <person name="Ruytinx J."/>
            <person name="Liao H.L."/>
            <person name="Branco S."/>
            <person name="Kuo A."/>
            <person name="LaButti K."/>
            <person name="Lipzen A."/>
            <person name="Andreopoulos W."/>
            <person name="Pangilinan J."/>
            <person name="Riley R."/>
            <person name="Hundley H."/>
            <person name="Na H."/>
            <person name="Barry K."/>
            <person name="Grigoriev I.V."/>
            <person name="Stajich J.E."/>
            <person name="Kennedy P.G."/>
        </authorList>
    </citation>
    <scope>NUCLEOTIDE SEQUENCE</scope>
    <source>
        <strain evidence="2">DOB743</strain>
    </source>
</reference>
<dbReference type="EMBL" id="JABBWD010000057">
    <property type="protein sequence ID" value="KAG1771685.1"/>
    <property type="molecule type" value="Genomic_DNA"/>
</dbReference>
<dbReference type="OrthoDB" id="3260017at2759"/>
<feature type="region of interest" description="Disordered" evidence="1">
    <location>
        <begin position="156"/>
        <end position="206"/>
    </location>
</feature>
<evidence type="ECO:0000313" key="3">
    <source>
        <dbReference type="Proteomes" id="UP000714275"/>
    </source>
</evidence>
<dbReference type="AlphaFoldDB" id="A0A9P6ZMC5"/>
<protein>
    <submittedName>
        <fullName evidence="2">Uncharacterized protein</fullName>
    </submittedName>
</protein>
<comment type="caution">
    <text evidence="2">The sequence shown here is derived from an EMBL/GenBank/DDBJ whole genome shotgun (WGS) entry which is preliminary data.</text>
</comment>
<keyword evidence="3" id="KW-1185">Reference proteome</keyword>
<name>A0A9P6ZMC5_9AGAM</name>
<dbReference type="Proteomes" id="UP000714275">
    <property type="component" value="Unassembled WGS sequence"/>
</dbReference>
<evidence type="ECO:0000313" key="2">
    <source>
        <dbReference type="EMBL" id="KAG1771685.1"/>
    </source>
</evidence>